<gene>
    <name evidence="1" type="ORF">E8E13_002620</name>
</gene>
<dbReference type="Proteomes" id="UP000801428">
    <property type="component" value="Unassembled WGS sequence"/>
</dbReference>
<evidence type="ECO:0000313" key="1">
    <source>
        <dbReference type="EMBL" id="KAF2998834.1"/>
    </source>
</evidence>
<dbReference type="InterPro" id="IPR032675">
    <property type="entry name" value="LRR_dom_sf"/>
</dbReference>
<dbReference type="OrthoDB" id="3945550at2759"/>
<proteinExistence type="predicted"/>
<evidence type="ECO:0000313" key="2">
    <source>
        <dbReference type="Proteomes" id="UP000801428"/>
    </source>
</evidence>
<dbReference type="Gene3D" id="3.80.10.10">
    <property type="entry name" value="Ribonuclease Inhibitor"/>
    <property type="match status" value="1"/>
</dbReference>
<reference evidence="1" key="1">
    <citation type="submission" date="2019-04" db="EMBL/GenBank/DDBJ databases">
        <title>Sequencing of skin fungus with MAO and IRED activity.</title>
        <authorList>
            <person name="Marsaioli A.J."/>
            <person name="Bonatto J.M.C."/>
            <person name="Reis Junior O."/>
        </authorList>
    </citation>
    <scope>NUCLEOTIDE SEQUENCE</scope>
    <source>
        <strain evidence="1">30M1</strain>
    </source>
</reference>
<comment type="caution">
    <text evidence="1">The sequence shown here is derived from an EMBL/GenBank/DDBJ whole genome shotgun (WGS) entry which is preliminary data.</text>
</comment>
<sequence length="556" mass="63196">MEVPSRILSIDIKDYKAAIEEWTVILERTHSWEMPQRVLLGPPATCPAEIEHDMIKMGATRLNTSREYWVRSDLDDQVLIDFLRKLPSLSDLEWRICNQLMPPLLKFLREEIPNCNLHLKPFDIDQDEDPSYVQSILSLPSLRTIWFKRNDFDGCEENIVQPIARAADGNLREVRIFWGFRGASPFPVPPPLMWRQKRVEPEGQRLGQVECLQLTGNGIRGTDETDLEMWARHTDLTHLRTLSLEFRATKAILETLVNLPLQSLRSLGTKTDWEAMSNDYTATLHAFISNITALSHLRIKGALPPRVLEGILDHLSPTLQVLYLIPGAPFDSSSIAEVTGRCNHVKELGISIRRAWNKPGEDIAVLKAIGRMPCLSDLYLTLDASDFTLEATETEHAPPDPSFSDFDLETFDTRTSGYIKLRNGNIRDALINSAIDADLVKAVFNTIISGTPDGETSSLRRLSLKAAGGGYWGENTRDSGVQMIVKEIGRGWVVERSDHNDVLEIRREERREELADDDDERCDLYDSSACQSEPIFRKIWPGNGDWWEEWHAFPLV</sequence>
<dbReference type="AlphaFoldDB" id="A0A9P4TAA4"/>
<protein>
    <submittedName>
        <fullName evidence="1">Uncharacterized protein</fullName>
    </submittedName>
</protein>
<name>A0A9P4TAA4_CURKU</name>
<keyword evidence="2" id="KW-1185">Reference proteome</keyword>
<dbReference type="SUPFAM" id="SSF52047">
    <property type="entry name" value="RNI-like"/>
    <property type="match status" value="1"/>
</dbReference>
<accession>A0A9P4TAA4</accession>
<dbReference type="EMBL" id="SWKU01000018">
    <property type="protein sequence ID" value="KAF2998834.1"/>
    <property type="molecule type" value="Genomic_DNA"/>
</dbReference>
<organism evidence="1 2">
    <name type="scientific">Curvularia kusanoi</name>
    <name type="common">Cochliobolus kusanoi</name>
    <dbReference type="NCBI Taxonomy" id="90978"/>
    <lineage>
        <taxon>Eukaryota</taxon>
        <taxon>Fungi</taxon>
        <taxon>Dikarya</taxon>
        <taxon>Ascomycota</taxon>
        <taxon>Pezizomycotina</taxon>
        <taxon>Dothideomycetes</taxon>
        <taxon>Pleosporomycetidae</taxon>
        <taxon>Pleosporales</taxon>
        <taxon>Pleosporineae</taxon>
        <taxon>Pleosporaceae</taxon>
        <taxon>Curvularia</taxon>
    </lineage>
</organism>